<feature type="compositionally biased region" description="Acidic residues" evidence="1">
    <location>
        <begin position="35"/>
        <end position="48"/>
    </location>
</feature>
<organism evidence="2 3">
    <name type="scientific">Streptomyces ipomoeae 91-03</name>
    <dbReference type="NCBI Taxonomy" id="698759"/>
    <lineage>
        <taxon>Bacteria</taxon>
        <taxon>Bacillati</taxon>
        <taxon>Actinomycetota</taxon>
        <taxon>Actinomycetes</taxon>
        <taxon>Kitasatosporales</taxon>
        <taxon>Streptomycetaceae</taxon>
        <taxon>Streptomyces</taxon>
    </lineage>
</organism>
<feature type="compositionally biased region" description="Basic and acidic residues" evidence="1">
    <location>
        <begin position="145"/>
        <end position="161"/>
    </location>
</feature>
<evidence type="ECO:0000256" key="1">
    <source>
        <dbReference type="SAM" id="MobiDB-lite"/>
    </source>
</evidence>
<feature type="compositionally biased region" description="Low complexity" evidence="1">
    <location>
        <begin position="1"/>
        <end position="16"/>
    </location>
</feature>
<accession>L1KLX4</accession>
<dbReference type="Proteomes" id="UP000010411">
    <property type="component" value="Unassembled WGS sequence"/>
</dbReference>
<gene>
    <name evidence="2" type="ORF">STRIP9103_02677</name>
</gene>
<protein>
    <submittedName>
        <fullName evidence="2">Uncharacterized protein</fullName>
    </submittedName>
</protein>
<feature type="compositionally biased region" description="Low complexity" evidence="1">
    <location>
        <begin position="121"/>
        <end position="136"/>
    </location>
</feature>
<proteinExistence type="predicted"/>
<feature type="region of interest" description="Disordered" evidence="1">
    <location>
        <begin position="121"/>
        <end position="208"/>
    </location>
</feature>
<dbReference type="RefSeq" id="WP_009334661.1">
    <property type="nucleotide sequence ID" value="NZ_AEJC01000585.1"/>
</dbReference>
<dbReference type="AlphaFoldDB" id="L1KLX4"/>
<feature type="region of interest" description="Disordered" evidence="1">
    <location>
        <begin position="1"/>
        <end position="49"/>
    </location>
</feature>
<reference evidence="2 3" key="1">
    <citation type="submission" date="2012-11" db="EMBL/GenBank/DDBJ databases">
        <authorList>
            <person name="Huguet-Tapia J.C."/>
            <person name="Durkin A.S."/>
            <person name="Pettis G.S."/>
            <person name="Badger J.H."/>
        </authorList>
    </citation>
    <scope>NUCLEOTIDE SEQUENCE [LARGE SCALE GENOMIC DNA]</scope>
    <source>
        <strain evidence="2 3">91-03</strain>
    </source>
</reference>
<feature type="region of interest" description="Disordered" evidence="1">
    <location>
        <begin position="64"/>
        <end position="107"/>
    </location>
</feature>
<evidence type="ECO:0000313" key="2">
    <source>
        <dbReference type="EMBL" id="EKX61564.1"/>
    </source>
</evidence>
<evidence type="ECO:0000313" key="3">
    <source>
        <dbReference type="Proteomes" id="UP000010411"/>
    </source>
</evidence>
<feature type="compositionally biased region" description="Low complexity" evidence="1">
    <location>
        <begin position="90"/>
        <end position="107"/>
    </location>
</feature>
<keyword evidence="3" id="KW-1185">Reference proteome</keyword>
<name>L1KLX4_9ACTN</name>
<feature type="compositionally biased region" description="Acidic residues" evidence="1">
    <location>
        <begin position="162"/>
        <end position="172"/>
    </location>
</feature>
<comment type="caution">
    <text evidence="2">The sequence shown here is derived from an EMBL/GenBank/DDBJ whole genome shotgun (WGS) entry which is preliminary data.</text>
</comment>
<sequence>MAFWSSAAPASFAPAADVPSEASALGEGCGGEADAGAEGEGDVCEGDGDGLLLGLGRRALPDGVDAGAPAPVSGFPGAGSTGDAPPSADASGALARTSSGSALSRSGVSYEKSPLMAPATATMPAAAVPARATTMPVRRRRRRGRDAQDGDEGRPGERGGDEGDEEDGEDEGGVPGVPCGWDTPGVPCGRGASGDQAAFPPASNDVTAGRAIVGVSWRGVVKP</sequence>
<dbReference type="EMBL" id="AEJC01000585">
    <property type="protein sequence ID" value="EKX61564.1"/>
    <property type="molecule type" value="Genomic_DNA"/>
</dbReference>